<evidence type="ECO:0000313" key="1">
    <source>
        <dbReference type="EMBL" id="SDJ16384.1"/>
    </source>
</evidence>
<reference evidence="2" key="1">
    <citation type="submission" date="2016-10" db="EMBL/GenBank/DDBJ databases">
        <authorList>
            <person name="Varghese N."/>
            <person name="Submissions S."/>
        </authorList>
    </citation>
    <scope>NUCLEOTIDE SEQUENCE [LARGE SCALE GENOMIC DNA]</scope>
    <source>
        <strain evidence="2">DSM 4771</strain>
    </source>
</reference>
<dbReference type="RefSeq" id="WP_093192716.1">
    <property type="nucleotide sequence ID" value="NZ_FNEV01000002.1"/>
</dbReference>
<accession>A0A1G8RH08</accession>
<dbReference type="STRING" id="86666.SAMN04490247_1035"/>
<dbReference type="Proteomes" id="UP000199225">
    <property type="component" value="Unassembled WGS sequence"/>
</dbReference>
<keyword evidence="2" id="KW-1185">Reference proteome</keyword>
<evidence type="ECO:0000313" key="2">
    <source>
        <dbReference type="Proteomes" id="UP000199225"/>
    </source>
</evidence>
<dbReference type="OrthoDB" id="2641400at2"/>
<dbReference type="EMBL" id="FNEV01000002">
    <property type="protein sequence ID" value="SDJ16384.1"/>
    <property type="molecule type" value="Genomic_DNA"/>
</dbReference>
<proteinExistence type="predicted"/>
<dbReference type="AlphaFoldDB" id="A0A1G8RH08"/>
<gene>
    <name evidence="1" type="ORF">SAMN04490247_1035</name>
</gene>
<protein>
    <submittedName>
        <fullName evidence="1">Uncharacterized protein</fullName>
    </submittedName>
</protein>
<organism evidence="1 2">
    <name type="scientific">Salimicrobium halophilum</name>
    <dbReference type="NCBI Taxonomy" id="86666"/>
    <lineage>
        <taxon>Bacteria</taxon>
        <taxon>Bacillati</taxon>
        <taxon>Bacillota</taxon>
        <taxon>Bacilli</taxon>
        <taxon>Bacillales</taxon>
        <taxon>Bacillaceae</taxon>
        <taxon>Salimicrobium</taxon>
    </lineage>
</organism>
<sequence length="211" mass="25164">MAVVGILGMTHDEELQKKYNYPLSLVEELITEFNPDVICGEVHPDSWKLFLNEGEPCGVLGETQKEYPNLIYPLCEAKDIEFVPVDWFEEDVFEEEPFDKFDYETREKLEDKRSEWNEQQLSTWNKGEIPLNSSDYDRVTNDMYNWLHTINPEVQNIVWKSRHYIMLARVKKTIEKYPGKRILCIHGADHNYWYHESLKEVENIELVYPLR</sequence>
<name>A0A1G8RH08_9BACI</name>